<dbReference type="GO" id="GO:0015562">
    <property type="term" value="F:efflux transmembrane transporter activity"/>
    <property type="evidence" value="ECO:0007669"/>
    <property type="project" value="TreeGrafter"/>
</dbReference>
<gene>
    <name evidence="5" type="ORF">SAMN02745123_03645</name>
</gene>
<evidence type="ECO:0000313" key="5">
    <source>
        <dbReference type="EMBL" id="SHK93691.1"/>
    </source>
</evidence>
<dbReference type="NCBIfam" id="TIGR01730">
    <property type="entry name" value="RND_mfp"/>
    <property type="match status" value="1"/>
</dbReference>
<accession>A0A1M6WJ27</accession>
<dbReference type="FunFam" id="2.40.30.170:FF:000010">
    <property type="entry name" value="Efflux RND transporter periplasmic adaptor subunit"/>
    <property type="match status" value="1"/>
</dbReference>
<evidence type="ECO:0000313" key="6">
    <source>
        <dbReference type="Proteomes" id="UP000183997"/>
    </source>
</evidence>
<dbReference type="EMBL" id="FRAR01000031">
    <property type="protein sequence ID" value="SHK93691.1"/>
    <property type="molecule type" value="Genomic_DNA"/>
</dbReference>
<dbReference type="Gene3D" id="1.10.287.470">
    <property type="entry name" value="Helix hairpin bin"/>
    <property type="match status" value="1"/>
</dbReference>
<keyword evidence="6" id="KW-1185">Reference proteome</keyword>
<dbReference type="STRING" id="1121421.SAMN02745123_03645"/>
<name>A0A1M6WJ27_9FIRM</name>
<dbReference type="Pfam" id="PF25954">
    <property type="entry name" value="Beta-barrel_RND_2"/>
    <property type="match status" value="1"/>
</dbReference>
<dbReference type="RefSeq" id="WP_072917198.1">
    <property type="nucleotide sequence ID" value="NZ_FRAR01000031.1"/>
</dbReference>
<dbReference type="InterPro" id="IPR006143">
    <property type="entry name" value="RND_pump_MFP"/>
</dbReference>
<evidence type="ECO:0000256" key="1">
    <source>
        <dbReference type="ARBA" id="ARBA00009477"/>
    </source>
</evidence>
<reference evidence="6" key="1">
    <citation type="submission" date="2016-11" db="EMBL/GenBank/DDBJ databases">
        <authorList>
            <person name="Varghese N."/>
            <person name="Submissions S."/>
        </authorList>
    </citation>
    <scope>NUCLEOTIDE SEQUENCE [LARGE SCALE GENOMIC DNA]</scope>
    <source>
        <strain evidence="6">DSM 10349</strain>
    </source>
</reference>
<organism evidence="5 6">
    <name type="scientific">Desulforamulus aeronauticus DSM 10349</name>
    <dbReference type="NCBI Taxonomy" id="1121421"/>
    <lineage>
        <taxon>Bacteria</taxon>
        <taxon>Bacillati</taxon>
        <taxon>Bacillota</taxon>
        <taxon>Clostridia</taxon>
        <taxon>Eubacteriales</taxon>
        <taxon>Peptococcaceae</taxon>
        <taxon>Desulforamulus</taxon>
    </lineage>
</organism>
<dbReference type="InterPro" id="IPR058624">
    <property type="entry name" value="MdtA-like_HH"/>
</dbReference>
<protein>
    <submittedName>
        <fullName evidence="5">RND family efflux transporter, MFP subunit</fullName>
    </submittedName>
</protein>
<dbReference type="Gene3D" id="2.40.420.20">
    <property type="match status" value="1"/>
</dbReference>
<evidence type="ECO:0000259" key="3">
    <source>
        <dbReference type="Pfam" id="PF25954"/>
    </source>
</evidence>
<dbReference type="Gene3D" id="2.40.30.170">
    <property type="match status" value="1"/>
</dbReference>
<dbReference type="Pfam" id="PF25989">
    <property type="entry name" value="YknX_C"/>
    <property type="match status" value="1"/>
</dbReference>
<comment type="similarity">
    <text evidence="1">Belongs to the membrane fusion protein (MFP) (TC 8.A.1) family.</text>
</comment>
<dbReference type="Pfam" id="PF25876">
    <property type="entry name" value="HH_MFP_RND"/>
    <property type="match status" value="1"/>
</dbReference>
<dbReference type="OrthoDB" id="5392603at2"/>
<dbReference type="Gene3D" id="2.40.50.100">
    <property type="match status" value="1"/>
</dbReference>
<proteinExistence type="inferred from homology"/>
<dbReference type="AlphaFoldDB" id="A0A1M6WJ27"/>
<dbReference type="InterPro" id="IPR058792">
    <property type="entry name" value="Beta-barrel_RND_2"/>
</dbReference>
<dbReference type="PANTHER" id="PTHR30469">
    <property type="entry name" value="MULTIDRUG RESISTANCE PROTEIN MDTA"/>
    <property type="match status" value="1"/>
</dbReference>
<dbReference type="GO" id="GO:1990281">
    <property type="term" value="C:efflux pump complex"/>
    <property type="evidence" value="ECO:0007669"/>
    <property type="project" value="TreeGrafter"/>
</dbReference>
<evidence type="ECO:0000259" key="4">
    <source>
        <dbReference type="Pfam" id="PF25989"/>
    </source>
</evidence>
<feature type="domain" description="YknX-like C-terminal permuted SH3-like" evidence="4">
    <location>
        <begin position="295"/>
        <end position="358"/>
    </location>
</feature>
<feature type="domain" description="Multidrug resistance protein MdtA-like alpha-helical hairpin" evidence="2">
    <location>
        <begin position="111"/>
        <end position="175"/>
    </location>
</feature>
<evidence type="ECO:0000259" key="2">
    <source>
        <dbReference type="Pfam" id="PF25876"/>
    </source>
</evidence>
<dbReference type="Proteomes" id="UP000183997">
    <property type="component" value="Unassembled WGS sequence"/>
</dbReference>
<dbReference type="SUPFAM" id="SSF111369">
    <property type="entry name" value="HlyD-like secretion proteins"/>
    <property type="match status" value="1"/>
</dbReference>
<dbReference type="InterPro" id="IPR058637">
    <property type="entry name" value="YknX-like_C"/>
</dbReference>
<sequence>MKSKWKLWLIPVIAVLAFGVLKGGNIWGKGETTKVAPMQTVAITQVEKVKVENTLTLTGSIEAVKESIISTKVSTGGRISSILVENGDQVTAGQALVTLEQQDFLHILAMRQADLKKAESGLITAKADLQRYQELYQQGAISPKEYEAVEAALQVAEATVSSATAGVAMAQEDLTNATMIAPIGGLVANRNVKTGQMVSAQSGSLMTVQDISSVYVVVNTPQKDLAIMKKGLKTEATVDAFGDKKFTGTVEVINPVANQGARVFETKIKVDNPELLLKPGMFAKVGVKTGEAVEVLAIPQGALTSKQGMYFVFVPEGNKVKRVQIEIGQVINQMVEIKKGLTEGQQIVVTNVNKLKDQDLVTAVK</sequence>
<feature type="domain" description="CusB-like beta-barrel" evidence="3">
    <location>
        <begin position="214"/>
        <end position="288"/>
    </location>
</feature>